<dbReference type="GO" id="GO:0005975">
    <property type="term" value="P:carbohydrate metabolic process"/>
    <property type="evidence" value="ECO:0007669"/>
    <property type="project" value="InterPro"/>
</dbReference>
<comment type="caution">
    <text evidence="5">The sequence shown here is derived from an EMBL/GenBank/DDBJ whole genome shotgun (WGS) entry which is preliminary data.</text>
</comment>
<protein>
    <submittedName>
        <fullName evidence="5">Alpha-mannosidase</fullName>
    </submittedName>
</protein>
<dbReference type="Gene3D" id="3.30.2080.10">
    <property type="entry name" value="GH92 mannosidase domain"/>
    <property type="match status" value="1"/>
</dbReference>
<dbReference type="InterPro" id="IPR012939">
    <property type="entry name" value="Glyco_hydro_92"/>
</dbReference>
<evidence type="ECO:0000256" key="1">
    <source>
        <dbReference type="SAM" id="MobiDB-lite"/>
    </source>
</evidence>
<sequence length="807" mass="87578">MVTRRRFLQGAAALSLLGSRLEPLAAFAAPRSGSAMSPAPAPDGFARHVDVFIGTGGHGHVYPGASLPFGMVQLSPDTNDANWDACSGYHQGDGSIMGFSHTHLSGTGASDMLDVLVMPAQGPVLLQPGARGLPEQNYHSHHDGAAAGAGLAADSEAQPGPGYRSRYDREQAQPGYYQVHLKDHDILAELTTTLRAGLHRYTFRGEGGGHLLVDLAHGYHDDAAVPCKVSDARLQLVGNDTLVGERRVHQWAGGRHIYFAMKLSRPIAQATLYVEDVPLPAGTGEAHGTHLKAALHVDNIASAPLLVKVGISGVDVAGALRNLDAEIPGWDFEQVRGAAAAAWERELGRIRIDTVSEDVRSIFYTSLYHTMLAPTLFSDVDGRYRGMDLAVHQLPQGANNYSTYSLWDTYRAQHPLLTLYQPDRVPDLVNGLVRMAGESPDGPPVWPLQGVETGCMIGYHSAVVVAEAHAKGFTGIDYAKAWPLFRKRAMDDDYRGLTFYRKLGYIPSDREGEAVSKTLEYAYDDWAVAHIADAAGAHADATRLRHRSRNYRHVFDRKLGFVRPRASDGRWLEPFDPRGMGHAAKWRDFTESNAWQASFLNQHDLYEYMKLFGGERAFERKLDALFSTSSALPADAPPDIAGMVGQYAHGNEPSHHVAYLYAYTGAHHKTQARVRMLLESMYEAQPDGLAGNEDCGQTSAWYVLSALGLYAVDPVSANYVFGSPLVDRAEIELAGGRKLTVLAPGNGPESPYIQSVSWNGQPWSRSWIGHAELAAGGTLVFQMGSTPNIEFGAAPADRPPSFGKAAG</sequence>
<feature type="chain" id="PRO_5021438128" evidence="2">
    <location>
        <begin position="29"/>
        <end position="807"/>
    </location>
</feature>
<dbReference type="GO" id="GO:0000224">
    <property type="term" value="F:peptide-N4-(N-acetyl-beta-glucosaminyl)asparagine amidase activity"/>
    <property type="evidence" value="ECO:0007669"/>
    <property type="project" value="TreeGrafter"/>
</dbReference>
<dbReference type="EMBL" id="RCZO01000012">
    <property type="protein sequence ID" value="TPG04704.1"/>
    <property type="molecule type" value="Genomic_DNA"/>
</dbReference>
<dbReference type="InterPro" id="IPR014718">
    <property type="entry name" value="GH-type_carb-bd"/>
</dbReference>
<dbReference type="PROSITE" id="PS51318">
    <property type="entry name" value="TAT"/>
    <property type="match status" value="1"/>
</dbReference>
<feature type="domain" description="Glycosyl hydrolase family 92" evidence="3">
    <location>
        <begin position="319"/>
        <end position="785"/>
    </location>
</feature>
<dbReference type="PANTHER" id="PTHR12143">
    <property type="entry name" value="PEPTIDE N-GLYCANASE PNGASE -RELATED"/>
    <property type="match status" value="1"/>
</dbReference>
<dbReference type="GO" id="GO:0006516">
    <property type="term" value="P:glycoprotein catabolic process"/>
    <property type="evidence" value="ECO:0007669"/>
    <property type="project" value="TreeGrafter"/>
</dbReference>
<dbReference type="InterPro" id="IPR041371">
    <property type="entry name" value="GH92_N"/>
</dbReference>
<evidence type="ECO:0000313" key="5">
    <source>
        <dbReference type="EMBL" id="TPG04704.1"/>
    </source>
</evidence>
<dbReference type="GO" id="GO:0005829">
    <property type="term" value="C:cytosol"/>
    <property type="evidence" value="ECO:0007669"/>
    <property type="project" value="TreeGrafter"/>
</dbReference>
<dbReference type="GO" id="GO:0030246">
    <property type="term" value="F:carbohydrate binding"/>
    <property type="evidence" value="ECO:0007669"/>
    <property type="project" value="InterPro"/>
</dbReference>
<feature type="domain" description="Glycosyl hydrolase family 92 N-terminal" evidence="4">
    <location>
        <begin position="48"/>
        <end position="312"/>
    </location>
</feature>
<dbReference type="InterPro" id="IPR008928">
    <property type="entry name" value="6-hairpin_glycosidase_sf"/>
</dbReference>
<dbReference type="Gene3D" id="1.20.1050.60">
    <property type="entry name" value="alpha-1,2-mannosidase"/>
    <property type="match status" value="1"/>
</dbReference>
<dbReference type="Gene3D" id="1.20.1610.10">
    <property type="entry name" value="alpha-1,2-mannosidases domains"/>
    <property type="match status" value="1"/>
</dbReference>
<dbReference type="Gene3D" id="2.70.98.10">
    <property type="match status" value="1"/>
</dbReference>
<proteinExistence type="predicted"/>
<dbReference type="SUPFAM" id="SSF48208">
    <property type="entry name" value="Six-hairpin glycosidases"/>
    <property type="match status" value="1"/>
</dbReference>
<evidence type="ECO:0000313" key="6">
    <source>
        <dbReference type="Proteomes" id="UP000319486"/>
    </source>
</evidence>
<dbReference type="AlphaFoldDB" id="A0A502BWF1"/>
<dbReference type="Pfam" id="PF07971">
    <property type="entry name" value="Glyco_hydro_92"/>
    <property type="match status" value="1"/>
</dbReference>
<dbReference type="PANTHER" id="PTHR12143:SF39">
    <property type="entry name" value="SECRETED PROTEIN"/>
    <property type="match status" value="1"/>
</dbReference>
<evidence type="ECO:0000259" key="3">
    <source>
        <dbReference type="Pfam" id="PF07971"/>
    </source>
</evidence>
<keyword evidence="2" id="KW-0732">Signal</keyword>
<organism evidence="5 6">
    <name type="scientific">Rhodanobacter glycinis</name>
    <dbReference type="NCBI Taxonomy" id="582702"/>
    <lineage>
        <taxon>Bacteria</taxon>
        <taxon>Pseudomonadati</taxon>
        <taxon>Pseudomonadota</taxon>
        <taxon>Gammaproteobacteria</taxon>
        <taxon>Lysobacterales</taxon>
        <taxon>Rhodanobacteraceae</taxon>
        <taxon>Rhodanobacter</taxon>
    </lineage>
</organism>
<gene>
    <name evidence="5" type="ORF">EAH88_17405</name>
</gene>
<dbReference type="FunFam" id="3.30.2080.10:FF:000001">
    <property type="entry name" value="Alpha-1,2-mannosidase subfamily"/>
    <property type="match status" value="1"/>
</dbReference>
<feature type="region of interest" description="Disordered" evidence="1">
    <location>
        <begin position="135"/>
        <end position="167"/>
    </location>
</feature>
<evidence type="ECO:0000259" key="4">
    <source>
        <dbReference type="Pfam" id="PF17678"/>
    </source>
</evidence>
<dbReference type="Proteomes" id="UP000319486">
    <property type="component" value="Unassembled WGS sequence"/>
</dbReference>
<evidence type="ECO:0000256" key="2">
    <source>
        <dbReference type="SAM" id="SignalP"/>
    </source>
</evidence>
<accession>A0A502BWF1</accession>
<keyword evidence="6" id="KW-1185">Reference proteome</keyword>
<dbReference type="Pfam" id="PF17678">
    <property type="entry name" value="Glyco_hydro_92N"/>
    <property type="match status" value="1"/>
</dbReference>
<name>A0A502BWF1_9GAMM</name>
<reference evidence="5 6" key="1">
    <citation type="journal article" date="2019" name="Environ. Microbiol.">
        <title>Species interactions and distinct microbial communities in high Arctic permafrost affected cryosols are associated with the CH4 and CO2 gas fluxes.</title>
        <authorList>
            <person name="Altshuler I."/>
            <person name="Hamel J."/>
            <person name="Turney S."/>
            <person name="Magnuson E."/>
            <person name="Levesque R."/>
            <person name="Greer C."/>
            <person name="Whyte L.G."/>
        </authorList>
    </citation>
    <scope>NUCLEOTIDE SEQUENCE [LARGE SCALE GENOMIC DNA]</scope>
    <source>
        <strain evidence="5 6">S13Y</strain>
    </source>
</reference>
<feature type="signal peptide" evidence="2">
    <location>
        <begin position="1"/>
        <end position="28"/>
    </location>
</feature>
<dbReference type="InterPro" id="IPR005887">
    <property type="entry name" value="GH92_a_mannosidase_put"/>
</dbReference>
<dbReference type="InterPro" id="IPR006311">
    <property type="entry name" value="TAT_signal"/>
</dbReference>
<dbReference type="InterPro" id="IPR050883">
    <property type="entry name" value="PNGase"/>
</dbReference>
<dbReference type="NCBIfam" id="TIGR01180">
    <property type="entry name" value="aman2_put"/>
    <property type="match status" value="1"/>
</dbReference>
<dbReference type="RefSeq" id="WP_140655415.1">
    <property type="nucleotide sequence ID" value="NZ_RCZO01000012.1"/>
</dbReference>